<evidence type="ECO:0000313" key="5">
    <source>
        <dbReference type="Proteomes" id="UP001432322"/>
    </source>
</evidence>
<accession>A0AAV5WH50</accession>
<dbReference type="SMART" id="SM00233">
    <property type="entry name" value="PH"/>
    <property type="match status" value="2"/>
</dbReference>
<dbReference type="PANTHER" id="PTHR17271:SF1">
    <property type="entry name" value="PROTEIN OUTSPREAD"/>
    <property type="match status" value="1"/>
</dbReference>
<feature type="region of interest" description="Disordered" evidence="2">
    <location>
        <begin position="123"/>
        <end position="162"/>
    </location>
</feature>
<dbReference type="GO" id="GO:0015629">
    <property type="term" value="C:actin cytoskeleton"/>
    <property type="evidence" value="ECO:0007669"/>
    <property type="project" value="TreeGrafter"/>
</dbReference>
<evidence type="ECO:0000313" key="4">
    <source>
        <dbReference type="EMBL" id="GMT30798.1"/>
    </source>
</evidence>
<dbReference type="GO" id="GO:0051015">
    <property type="term" value="F:actin filament binding"/>
    <property type="evidence" value="ECO:0007669"/>
    <property type="project" value="TreeGrafter"/>
</dbReference>
<feature type="domain" description="PH" evidence="3">
    <location>
        <begin position="272"/>
        <end position="369"/>
    </location>
</feature>
<keyword evidence="5" id="KW-1185">Reference proteome</keyword>
<feature type="compositionally biased region" description="Pro residues" evidence="2">
    <location>
        <begin position="234"/>
        <end position="253"/>
    </location>
</feature>
<name>A0AAV5WH50_9BILA</name>
<feature type="region of interest" description="Disordered" evidence="2">
    <location>
        <begin position="405"/>
        <end position="511"/>
    </location>
</feature>
<sequence length="981" mass="110860">QMNRKVTACGWLYVAPTNLDFSQPAHISRRWQRRYFVLYDSGEFTYSLDNNPDTIPQVSMDMTTCTRVCEADSITGHSHSILVAFDGQVCYVKADTTDEIRLWQSMLSVHVKQQLLCPRKSIPARSDESTCPLPPHDDDLVLPSVSSTPSSSSTDAEDEGEEEVMMMREPILPPIIDSNDNEQQLQQLQHTSLDSTLRRLRSFESEGLPSSLSAASRRRTTESETIRGSSSAITPPPLPVESPALPPTSPPAEPPKRPSYSMPFHIDTSQQHTLRKGWLMLRGKSDREWSKHWVVLAGLSLKLYKDVWAEDSTEPLISIDLSECENVYPSASAKNYGIEIKCRTKRYVLSAMTPGIRDSWIDALKHNLHNPSPSYVEGAGAASNDALSIPDSHSDMLRRKKHIAYVAPESHHSNSMMSEESGSGEEEVDGGDQRNNSTSSISSADRQKGAQIHSRRDTSPAVRSPMSKIKEKSAEGRIRYASGSSSVASSTQKSGSKTMKRMRSKGSNEGAKTIAELEIQVRSLKEQLSETKDRLEETLIENAKMQKKDPALDALRRSLSAAERDIREKQVEYEELQRRLEEENSMETQLLTNFRSRLVSMLKVQLGVLSKCLDTRALSLATPDCYDHLHDLTAGISRMDSFTGDDDVESLYDLLEDVSLLYDRVGQRLRVPVHVDSAVNTDICEDFCEYDYKKNDREWEAELVARQNTHESELASLRLHYEHQLKQLNEKVEAAQQTSPISSPLSSPLVAYEDRLQSVRKEYEEEVAAMREEHRNELEEEKRATIVALEAVKRMHADELRTLAGKAEGRDSRQCDKLREELAELTSLYASKCAENEELDDRLAEIEEESDRNDQHRASLEAELTVKEQLLADLRRTIARLESSIANHEDSTILHSFGDCPALPIEACEPQQQEKSTEVKFRKQRPNRRTDIRFHSNPSIPVSFSIDPSDESIDEFRRSIAVPVAERRKFFETIAEYTTPF</sequence>
<proteinExistence type="predicted"/>
<protein>
    <recommendedName>
        <fullName evidence="3">PH domain-containing protein</fullName>
    </recommendedName>
</protein>
<dbReference type="InterPro" id="IPR011993">
    <property type="entry name" value="PH-like_dom_sf"/>
</dbReference>
<dbReference type="InterPro" id="IPR039597">
    <property type="entry name" value="M-RIP_PH"/>
</dbReference>
<dbReference type="CDD" id="cd13275">
    <property type="entry name" value="PH_M-RIP"/>
    <property type="match status" value="1"/>
</dbReference>
<dbReference type="InterPro" id="IPR001849">
    <property type="entry name" value="PH_domain"/>
</dbReference>
<dbReference type="PANTHER" id="PTHR17271">
    <property type="entry name" value="PLECKSTRIN HOMOLOGY PH DOMAIN-CONTAINING PROTEIN"/>
    <property type="match status" value="1"/>
</dbReference>
<evidence type="ECO:0000256" key="2">
    <source>
        <dbReference type="SAM" id="MobiDB-lite"/>
    </source>
</evidence>
<dbReference type="InterPro" id="IPR052223">
    <property type="entry name" value="Actin_Cytoskeleton_Reg"/>
</dbReference>
<organism evidence="4 5">
    <name type="scientific">Pristionchus fissidentatus</name>
    <dbReference type="NCBI Taxonomy" id="1538716"/>
    <lineage>
        <taxon>Eukaryota</taxon>
        <taxon>Metazoa</taxon>
        <taxon>Ecdysozoa</taxon>
        <taxon>Nematoda</taxon>
        <taxon>Chromadorea</taxon>
        <taxon>Rhabditida</taxon>
        <taxon>Rhabditina</taxon>
        <taxon>Diplogasteromorpha</taxon>
        <taxon>Diplogasteroidea</taxon>
        <taxon>Neodiplogasteridae</taxon>
        <taxon>Pristionchus</taxon>
    </lineage>
</organism>
<feature type="compositionally biased region" description="Low complexity" evidence="2">
    <location>
        <begin position="481"/>
        <end position="497"/>
    </location>
</feature>
<evidence type="ECO:0000256" key="1">
    <source>
        <dbReference type="SAM" id="Coils"/>
    </source>
</evidence>
<feature type="compositionally biased region" description="Polar residues" evidence="2">
    <location>
        <begin position="433"/>
        <end position="444"/>
    </location>
</feature>
<dbReference type="Gene3D" id="2.30.29.30">
    <property type="entry name" value="Pleckstrin-homology domain (PH domain)/Phosphotyrosine-binding domain (PTB)"/>
    <property type="match status" value="2"/>
</dbReference>
<feature type="compositionally biased region" description="Basic and acidic residues" evidence="2">
    <location>
        <begin position="468"/>
        <end position="478"/>
    </location>
</feature>
<reference evidence="4" key="1">
    <citation type="submission" date="2023-10" db="EMBL/GenBank/DDBJ databases">
        <title>Genome assembly of Pristionchus species.</title>
        <authorList>
            <person name="Yoshida K."/>
            <person name="Sommer R.J."/>
        </authorList>
    </citation>
    <scope>NUCLEOTIDE SEQUENCE</scope>
    <source>
        <strain evidence="4">RS5133</strain>
    </source>
</reference>
<gene>
    <name evidence="4" type="ORF">PFISCL1PPCAC_22095</name>
</gene>
<feature type="coiled-coil region" evidence="1">
    <location>
        <begin position="718"/>
        <end position="891"/>
    </location>
</feature>
<feature type="compositionally biased region" description="Low complexity" evidence="2">
    <location>
        <begin position="141"/>
        <end position="154"/>
    </location>
</feature>
<keyword evidence="1" id="KW-0175">Coiled coil</keyword>
<dbReference type="EMBL" id="BTSY01000005">
    <property type="protein sequence ID" value="GMT30798.1"/>
    <property type="molecule type" value="Genomic_DNA"/>
</dbReference>
<dbReference type="Proteomes" id="UP001432322">
    <property type="component" value="Unassembled WGS sequence"/>
</dbReference>
<dbReference type="PROSITE" id="PS50003">
    <property type="entry name" value="PH_DOMAIN"/>
    <property type="match status" value="2"/>
</dbReference>
<feature type="region of interest" description="Disordered" evidence="2">
    <location>
        <begin position="204"/>
        <end position="263"/>
    </location>
</feature>
<feature type="non-terminal residue" evidence="4">
    <location>
        <position position="1"/>
    </location>
</feature>
<comment type="caution">
    <text evidence="4">The sequence shown here is derived from an EMBL/GenBank/DDBJ whole genome shotgun (WGS) entry which is preliminary data.</text>
</comment>
<dbReference type="Pfam" id="PF00169">
    <property type="entry name" value="PH"/>
    <property type="match status" value="2"/>
</dbReference>
<dbReference type="SUPFAM" id="SSF50729">
    <property type="entry name" value="PH domain-like"/>
    <property type="match status" value="2"/>
</dbReference>
<feature type="domain" description="PH" evidence="3">
    <location>
        <begin position="5"/>
        <end position="112"/>
    </location>
</feature>
<dbReference type="AlphaFoldDB" id="A0AAV5WH50"/>
<evidence type="ECO:0000259" key="3">
    <source>
        <dbReference type="PROSITE" id="PS50003"/>
    </source>
</evidence>